<keyword evidence="1" id="KW-1133">Transmembrane helix</keyword>
<name>A0AAN8YR36_9MAGN</name>
<keyword evidence="1" id="KW-0472">Membrane</keyword>
<feature type="transmembrane region" description="Helical" evidence="1">
    <location>
        <begin position="135"/>
        <end position="158"/>
    </location>
</feature>
<comment type="caution">
    <text evidence="2">The sequence shown here is derived from an EMBL/GenBank/DDBJ whole genome shotgun (WGS) entry which is preliminary data.</text>
</comment>
<protein>
    <submittedName>
        <fullName evidence="2">Uncharacterized protein</fullName>
    </submittedName>
</protein>
<proteinExistence type="predicted"/>
<dbReference type="Proteomes" id="UP001370490">
    <property type="component" value="Unassembled WGS sequence"/>
</dbReference>
<dbReference type="EMBL" id="JBAMMX010000028">
    <property type="protein sequence ID" value="KAK6912134.1"/>
    <property type="molecule type" value="Genomic_DNA"/>
</dbReference>
<dbReference type="PANTHER" id="PTHR48040:SF35">
    <property type="entry name" value="ABC TRANSPORTER G FAMILY MEMBER 39-LIKE"/>
    <property type="match status" value="1"/>
</dbReference>
<accession>A0AAN8YR36</accession>
<evidence type="ECO:0000313" key="3">
    <source>
        <dbReference type="Proteomes" id="UP001370490"/>
    </source>
</evidence>
<keyword evidence="3" id="KW-1185">Reference proteome</keyword>
<sequence>MENSSMWGGDISERVFSQSFREVDDEEALRWASLEKLPTFNRLRKGLLVESKAAIEGHPESVVVDYVLKVLGIEVCADTLRIPVWLKWYYWSNPFAWTLYGMIASQFGDVQEKMEDNGESVAEFLRSFFGYRHDFVGISAVAIMGFTLLFAFVFAVAIKNRC</sequence>
<evidence type="ECO:0000256" key="1">
    <source>
        <dbReference type="SAM" id="Phobius"/>
    </source>
</evidence>
<reference evidence="2 3" key="1">
    <citation type="submission" date="2023-12" db="EMBL/GenBank/DDBJ databases">
        <title>A high-quality genome assembly for Dillenia turbinata (Dilleniales).</title>
        <authorList>
            <person name="Chanderbali A."/>
        </authorList>
    </citation>
    <scope>NUCLEOTIDE SEQUENCE [LARGE SCALE GENOMIC DNA]</scope>
    <source>
        <strain evidence="2">LSX21</strain>
        <tissue evidence="2">Leaf</tissue>
    </source>
</reference>
<gene>
    <name evidence="2" type="ORF">RJ641_024227</name>
</gene>
<organism evidence="2 3">
    <name type="scientific">Dillenia turbinata</name>
    <dbReference type="NCBI Taxonomy" id="194707"/>
    <lineage>
        <taxon>Eukaryota</taxon>
        <taxon>Viridiplantae</taxon>
        <taxon>Streptophyta</taxon>
        <taxon>Embryophyta</taxon>
        <taxon>Tracheophyta</taxon>
        <taxon>Spermatophyta</taxon>
        <taxon>Magnoliopsida</taxon>
        <taxon>eudicotyledons</taxon>
        <taxon>Gunneridae</taxon>
        <taxon>Pentapetalae</taxon>
        <taxon>Dilleniales</taxon>
        <taxon>Dilleniaceae</taxon>
        <taxon>Dillenia</taxon>
    </lineage>
</organism>
<dbReference type="PANTHER" id="PTHR48040">
    <property type="entry name" value="PLEIOTROPIC DRUG RESISTANCE PROTEIN 1-LIKE ISOFORM X1"/>
    <property type="match status" value="1"/>
</dbReference>
<keyword evidence="1" id="KW-0812">Transmembrane</keyword>
<dbReference type="AlphaFoldDB" id="A0AAN8YR36"/>
<evidence type="ECO:0000313" key="2">
    <source>
        <dbReference type="EMBL" id="KAK6912134.1"/>
    </source>
</evidence>